<dbReference type="RefSeq" id="WP_011177026.1">
    <property type="nucleotide sequence ID" value="NC_005877.1"/>
</dbReference>
<dbReference type="InterPro" id="IPR016163">
    <property type="entry name" value="Ald_DH_C"/>
</dbReference>
<dbReference type="InterPro" id="IPR016161">
    <property type="entry name" value="Ald_DH/histidinol_DH"/>
</dbReference>
<dbReference type="InterPro" id="IPR044638">
    <property type="entry name" value="ALDH7A1-like"/>
</dbReference>
<dbReference type="STRING" id="263820.PTO0225"/>
<dbReference type="Proteomes" id="UP000000438">
    <property type="component" value="Chromosome"/>
</dbReference>
<dbReference type="InterPro" id="IPR015590">
    <property type="entry name" value="Aldehyde_DH_dom"/>
</dbReference>
<evidence type="ECO:0000256" key="1">
    <source>
        <dbReference type="ARBA" id="ARBA00009986"/>
    </source>
</evidence>
<keyword evidence="3" id="KW-0560">Oxidoreductase</keyword>
<dbReference type="HOGENOM" id="CLU_005391_1_2_2"/>
<dbReference type="Gene3D" id="3.40.605.10">
    <property type="entry name" value="Aldehyde Dehydrogenase, Chain A, domain 1"/>
    <property type="match status" value="1"/>
</dbReference>
<dbReference type="KEGG" id="pto:PTO0225"/>
<dbReference type="PaxDb" id="263820-PTO0225"/>
<evidence type="ECO:0000313" key="7">
    <source>
        <dbReference type="Proteomes" id="UP000000438"/>
    </source>
</evidence>
<evidence type="ECO:0000256" key="3">
    <source>
        <dbReference type="ARBA" id="ARBA00023002"/>
    </source>
</evidence>
<dbReference type="PANTHER" id="PTHR43521:SF1">
    <property type="entry name" value="ALPHA-AMINOADIPIC SEMIALDEHYDE DEHYDROGENASE"/>
    <property type="match status" value="1"/>
</dbReference>
<evidence type="ECO:0000313" key="6">
    <source>
        <dbReference type="EMBL" id="AAT42810.1"/>
    </source>
</evidence>
<comment type="similarity">
    <text evidence="1">Belongs to the aldehyde dehydrogenase family.</text>
</comment>
<dbReference type="PANTHER" id="PTHR43521">
    <property type="entry name" value="ALPHA-AMINOADIPIC SEMIALDEHYDE DEHYDROGENASE"/>
    <property type="match status" value="1"/>
</dbReference>
<dbReference type="GO" id="GO:0004029">
    <property type="term" value="F:aldehyde dehydrogenase (NAD+) activity"/>
    <property type="evidence" value="ECO:0007669"/>
    <property type="project" value="InterPro"/>
</dbReference>
<dbReference type="SUPFAM" id="SSF53720">
    <property type="entry name" value="ALDH-like"/>
    <property type="match status" value="1"/>
</dbReference>
<dbReference type="InParanoid" id="Q6L2J2"/>
<dbReference type="eggNOG" id="arCOG01252">
    <property type="taxonomic scope" value="Archaea"/>
</dbReference>
<dbReference type="InterPro" id="IPR016162">
    <property type="entry name" value="Ald_DH_N"/>
</dbReference>
<feature type="domain" description="Aldehyde dehydrogenase" evidence="5">
    <location>
        <begin position="25"/>
        <end position="492"/>
    </location>
</feature>
<dbReference type="OrthoDB" id="6342at2157"/>
<protein>
    <submittedName>
        <fullName evidence="6">NAD-dependent aldehyde dehydrogenase</fullName>
    </submittedName>
</protein>
<dbReference type="CDD" id="cd07130">
    <property type="entry name" value="ALDH_F7_AASADH"/>
    <property type="match status" value="1"/>
</dbReference>
<dbReference type="GeneID" id="2844150"/>
<dbReference type="Gene3D" id="3.40.309.10">
    <property type="entry name" value="Aldehyde Dehydrogenase, Chain A, domain 2"/>
    <property type="match status" value="1"/>
</dbReference>
<dbReference type="Pfam" id="PF00171">
    <property type="entry name" value="Aldedh"/>
    <property type="match status" value="1"/>
</dbReference>
<accession>Q6L2J2</accession>
<name>Q6L2J2_PICTO</name>
<evidence type="ECO:0000259" key="5">
    <source>
        <dbReference type="Pfam" id="PF00171"/>
    </source>
</evidence>
<gene>
    <name evidence="6" type="ordered locus">PTO0225</name>
</gene>
<dbReference type="EMBL" id="AE017261">
    <property type="protein sequence ID" value="AAT42810.1"/>
    <property type="molecule type" value="Genomic_DNA"/>
</dbReference>
<organism evidence="6 7">
    <name type="scientific">Picrophilus torridus (strain ATCC 700027 / DSM 9790 / JCM 10055 / NBRC 100828 / KAW 2/3)</name>
    <dbReference type="NCBI Taxonomy" id="1122961"/>
    <lineage>
        <taxon>Archaea</taxon>
        <taxon>Methanobacteriati</taxon>
        <taxon>Thermoplasmatota</taxon>
        <taxon>Thermoplasmata</taxon>
        <taxon>Thermoplasmatales</taxon>
        <taxon>Picrophilaceae</taxon>
        <taxon>Picrophilus</taxon>
    </lineage>
</organism>
<proteinExistence type="inferred from homology"/>
<evidence type="ECO:0000256" key="4">
    <source>
        <dbReference type="ARBA" id="ARBA00023027"/>
    </source>
</evidence>
<evidence type="ECO:0000256" key="2">
    <source>
        <dbReference type="ARBA" id="ARBA00011881"/>
    </source>
</evidence>
<dbReference type="PATRIC" id="fig|263820.9.peg.243"/>
<dbReference type="AlphaFoldDB" id="Q6L2J2"/>
<comment type="subunit">
    <text evidence="2">Homotetramer.</text>
</comment>
<reference evidence="6 7" key="1">
    <citation type="journal article" date="2004" name="Proc. Natl. Acad. Sci. U.S.A.">
        <title>Genome sequence of Picrophilus torridus and its implications for life around pH 0.</title>
        <authorList>
            <person name="Futterer O."/>
            <person name="Angelov A."/>
            <person name="Liesegang H."/>
            <person name="Gottschalk G."/>
            <person name="Schleper C."/>
            <person name="Schepers B."/>
            <person name="Dock C."/>
            <person name="Antranikian G."/>
            <person name="Liebl W."/>
        </authorList>
    </citation>
    <scope>NUCLEOTIDE SEQUENCE [LARGE SCALE GENOMIC DNA]</scope>
    <source>
        <strain evidence="7">ATCC 700027 / DSM 9790 / JCM 10055 / NBRC 100828</strain>
    </source>
</reference>
<keyword evidence="4" id="KW-0520">NAD</keyword>
<dbReference type="FunFam" id="3.40.309.10:FF:000018">
    <property type="entry name" value="Alpha-aminoadipic semialdehyde dehydrogenase"/>
    <property type="match status" value="1"/>
</dbReference>
<sequence>MKMDMNVFHDLGLEEVNSGVYDGEWARPSGKMIDVKSPIDGSDIARVSMATESDYERIISRAVEEFKKWRMIPAPKRGIIIKEIGDELRKEKKNLGKIVTMEVGKTASEGEGEIQEMIDVSDLALGLSRQLYGLTIASERPYHRMYEQWIPLGPVAVISSFNFPASVWSWNAFIAAVDGDVVIWKPSSKAALTAVAVMRVIESVLKRNNAPNIFFLMVSPGHDGGEWITNDKRIPLVSFTGSVAVGKKISENVAKRLGKTILELGGNNGAIVSDKSDINIALRGVVFGALATAGQRCTTTRRVIVQENIYDDFLERLKNAYSTIKVGDPRDKGVLVGPLIDEDAVKNYERAIETAIKQGGKLVFGGRRIKISGCENGHYVMPAIIEAKPDMAIVSEETFAPILYVMKYRNIEEAIEIHNSVPQGLSSSIFTNDLREEEAFLSAYGSDCGLANVNTSTAGAEIGGAFGGEKDTGGGRESGSDAWKYYMRRQTVTKNWGKTLPLAQDVVFDF</sequence>